<evidence type="ECO:0000256" key="8">
    <source>
        <dbReference type="SAM" id="MobiDB-lite"/>
    </source>
</evidence>
<gene>
    <name evidence="10" type="ORF">ELQ94_00240</name>
</gene>
<comment type="caution">
    <text evidence="10">The sequence shown here is derived from an EMBL/GenBank/DDBJ whole genome shotgun (WGS) entry which is preliminary data.</text>
</comment>
<feature type="transmembrane region" description="Helical" evidence="7">
    <location>
        <begin position="290"/>
        <end position="312"/>
    </location>
</feature>
<evidence type="ECO:0000256" key="6">
    <source>
        <dbReference type="ARBA" id="ARBA00023136"/>
    </source>
</evidence>
<dbReference type="InterPro" id="IPR035906">
    <property type="entry name" value="MetI-like_sf"/>
</dbReference>
<dbReference type="OrthoDB" id="9778910at2"/>
<dbReference type="AlphaFoldDB" id="A0A3S0XQ41"/>
<dbReference type="PANTHER" id="PTHR43163">
    <property type="entry name" value="DIPEPTIDE TRANSPORT SYSTEM PERMEASE PROTEIN DPPB-RELATED"/>
    <property type="match status" value="1"/>
</dbReference>
<accession>A0A3S0XQ41</accession>
<comment type="similarity">
    <text evidence="7">Belongs to the binding-protein-dependent transport system permease family.</text>
</comment>
<keyword evidence="6 7" id="KW-0472">Membrane</keyword>
<dbReference type="EMBL" id="RZGZ01000001">
    <property type="protein sequence ID" value="RUR03034.1"/>
    <property type="molecule type" value="Genomic_DNA"/>
</dbReference>
<evidence type="ECO:0000256" key="5">
    <source>
        <dbReference type="ARBA" id="ARBA00022989"/>
    </source>
</evidence>
<organism evidence="10 11">
    <name type="scientific">Labedella endophytica</name>
    <dbReference type="NCBI Taxonomy" id="1523160"/>
    <lineage>
        <taxon>Bacteria</taxon>
        <taxon>Bacillati</taxon>
        <taxon>Actinomycetota</taxon>
        <taxon>Actinomycetes</taxon>
        <taxon>Micrococcales</taxon>
        <taxon>Microbacteriaceae</taxon>
        <taxon>Labedella</taxon>
    </lineage>
</organism>
<dbReference type="CDD" id="cd06261">
    <property type="entry name" value="TM_PBP2"/>
    <property type="match status" value="1"/>
</dbReference>
<dbReference type="InterPro" id="IPR045621">
    <property type="entry name" value="BPD_transp_1_N"/>
</dbReference>
<evidence type="ECO:0000313" key="10">
    <source>
        <dbReference type="EMBL" id="RUR03034.1"/>
    </source>
</evidence>
<name>A0A3S0XQ41_9MICO</name>
<dbReference type="Pfam" id="PF00528">
    <property type="entry name" value="BPD_transp_1"/>
    <property type="match status" value="1"/>
</dbReference>
<keyword evidence="11" id="KW-1185">Reference proteome</keyword>
<dbReference type="InterPro" id="IPR000515">
    <property type="entry name" value="MetI-like"/>
</dbReference>
<feature type="transmembrane region" description="Helical" evidence="7">
    <location>
        <begin position="332"/>
        <end position="358"/>
    </location>
</feature>
<proteinExistence type="inferred from homology"/>
<dbReference type="Pfam" id="PF19300">
    <property type="entry name" value="BPD_transp_1_N"/>
    <property type="match status" value="1"/>
</dbReference>
<evidence type="ECO:0000313" key="11">
    <source>
        <dbReference type="Proteomes" id="UP000274909"/>
    </source>
</evidence>
<keyword evidence="4 7" id="KW-0812">Transmembrane</keyword>
<evidence type="ECO:0000256" key="3">
    <source>
        <dbReference type="ARBA" id="ARBA00022475"/>
    </source>
</evidence>
<dbReference type="PROSITE" id="PS50928">
    <property type="entry name" value="ABC_TM1"/>
    <property type="match status" value="1"/>
</dbReference>
<evidence type="ECO:0000256" key="4">
    <source>
        <dbReference type="ARBA" id="ARBA00022692"/>
    </source>
</evidence>
<keyword evidence="2 7" id="KW-0813">Transport</keyword>
<feature type="transmembrane region" description="Helical" evidence="7">
    <location>
        <begin position="131"/>
        <end position="152"/>
    </location>
</feature>
<keyword evidence="3" id="KW-1003">Cell membrane</keyword>
<dbReference type="GO" id="GO:0055085">
    <property type="term" value="P:transmembrane transport"/>
    <property type="evidence" value="ECO:0007669"/>
    <property type="project" value="InterPro"/>
</dbReference>
<evidence type="ECO:0000256" key="2">
    <source>
        <dbReference type="ARBA" id="ARBA00022448"/>
    </source>
</evidence>
<reference evidence="10 11" key="1">
    <citation type="submission" date="2018-12" db="EMBL/GenBank/DDBJ databases">
        <authorList>
            <person name="Li F."/>
        </authorList>
    </citation>
    <scope>NUCLEOTIDE SEQUENCE [LARGE SCALE GENOMIC DNA]</scope>
    <source>
        <strain evidence="10 11">EGI 6500705</strain>
    </source>
</reference>
<dbReference type="Proteomes" id="UP000274909">
    <property type="component" value="Unassembled WGS sequence"/>
</dbReference>
<dbReference type="PANTHER" id="PTHR43163:SF6">
    <property type="entry name" value="DIPEPTIDE TRANSPORT SYSTEM PERMEASE PROTEIN DPPB-RELATED"/>
    <property type="match status" value="1"/>
</dbReference>
<evidence type="ECO:0000256" key="1">
    <source>
        <dbReference type="ARBA" id="ARBA00004651"/>
    </source>
</evidence>
<evidence type="ECO:0000256" key="7">
    <source>
        <dbReference type="RuleBase" id="RU363032"/>
    </source>
</evidence>
<dbReference type="Gene3D" id="1.10.3720.10">
    <property type="entry name" value="MetI-like"/>
    <property type="match status" value="1"/>
</dbReference>
<evidence type="ECO:0000259" key="9">
    <source>
        <dbReference type="PROSITE" id="PS50928"/>
    </source>
</evidence>
<keyword evidence="5 7" id="KW-1133">Transmembrane helix</keyword>
<sequence>MSTATTTTGARGSDTPGSGARPRRSSSPLARYLLRRAGTSVLLLIGVTIVTFTLTNLVPGDPVSAALGEGASQNPATREAFIQARGLDQPFVIQYFLYMGNLFRGDLGTSLVTGRAVTTDLASAVPATVEIALAAIVVSLAVSIVLGTLAAYRRGLVTDQVVRVVTLIGLSVPTFWLALVSFYLFFLQLRIAPGSGRISPSITPPPRVTGFYTIDYLLNGDGVGFVDAAAHLALPVMVLSLVTIGLLTRFIRTSVLEVLASDYVRAARAKGLSGTHVVIDYVLRGASLPILTVVGVAFGALLSGTVLVESVFSWPGLGTYAYNSASNLDLPGIMGVGLVVGVIYLGINFAVDLLYGVLDPRVRLA</sequence>
<feature type="domain" description="ABC transmembrane type-1" evidence="9">
    <location>
        <begin position="125"/>
        <end position="355"/>
    </location>
</feature>
<dbReference type="SUPFAM" id="SSF161098">
    <property type="entry name" value="MetI-like"/>
    <property type="match status" value="1"/>
</dbReference>
<dbReference type="RefSeq" id="WP_127046031.1">
    <property type="nucleotide sequence ID" value="NZ_RZGZ01000001.1"/>
</dbReference>
<feature type="transmembrane region" description="Helical" evidence="7">
    <location>
        <begin position="164"/>
        <end position="186"/>
    </location>
</feature>
<feature type="transmembrane region" description="Helical" evidence="7">
    <location>
        <begin position="228"/>
        <end position="247"/>
    </location>
</feature>
<comment type="subcellular location">
    <subcellularLocation>
        <location evidence="1 7">Cell membrane</location>
        <topology evidence="1 7">Multi-pass membrane protein</topology>
    </subcellularLocation>
</comment>
<dbReference type="GO" id="GO:0005886">
    <property type="term" value="C:plasma membrane"/>
    <property type="evidence" value="ECO:0007669"/>
    <property type="project" value="UniProtKB-SubCell"/>
</dbReference>
<feature type="region of interest" description="Disordered" evidence="8">
    <location>
        <begin position="1"/>
        <end position="26"/>
    </location>
</feature>
<feature type="transmembrane region" description="Helical" evidence="7">
    <location>
        <begin position="33"/>
        <end position="54"/>
    </location>
</feature>
<protein>
    <submittedName>
        <fullName evidence="10">ABC transporter permease</fullName>
    </submittedName>
</protein>